<evidence type="ECO:0000256" key="4">
    <source>
        <dbReference type="ARBA" id="ARBA00023239"/>
    </source>
</evidence>
<dbReference type="SUPFAM" id="SSF55620">
    <property type="entry name" value="Tetrahydrobiopterin biosynthesis enzymes-like"/>
    <property type="match status" value="1"/>
</dbReference>
<dbReference type="InterPro" id="IPR038418">
    <property type="entry name" value="6-PTP_synth/QueD_sf"/>
</dbReference>
<dbReference type="AlphaFoldDB" id="A0A031LST7"/>
<dbReference type="PANTHER" id="PTHR12589">
    <property type="entry name" value="PYRUVOYL TETRAHYDROBIOPTERIN SYNTHASE"/>
    <property type="match status" value="1"/>
</dbReference>
<evidence type="ECO:0000313" key="6">
    <source>
        <dbReference type="Proteomes" id="UP000024332"/>
    </source>
</evidence>
<dbReference type="OrthoDB" id="6529at2157"/>
<keyword evidence="4" id="KW-0456">Lyase</keyword>
<dbReference type="STRING" id="1160895.CM19_03045"/>
<name>A0A031LST7_9CREN</name>
<dbReference type="InterPro" id="IPR007115">
    <property type="entry name" value="6-PTP_synth/QueD"/>
</dbReference>
<dbReference type="PANTHER" id="PTHR12589:SF7">
    <property type="entry name" value="6-PYRUVOYL TETRAHYDROBIOPTERIN SYNTHASE"/>
    <property type="match status" value="1"/>
</dbReference>
<gene>
    <name evidence="5" type="ORF">CM19_03045</name>
</gene>
<dbReference type="RefSeq" id="WP_048098926.1">
    <property type="nucleotide sequence ID" value="NZ_JFZT01000019.1"/>
</dbReference>
<organism evidence="5 6">
    <name type="scientific">Candidatus Acidianus copahuensis</name>
    <dbReference type="NCBI Taxonomy" id="1160895"/>
    <lineage>
        <taxon>Archaea</taxon>
        <taxon>Thermoproteota</taxon>
        <taxon>Thermoprotei</taxon>
        <taxon>Sulfolobales</taxon>
        <taxon>Sulfolobaceae</taxon>
        <taxon>Acidianus</taxon>
    </lineage>
</organism>
<comment type="cofactor">
    <cofactor evidence="1">
        <name>Zn(2+)</name>
        <dbReference type="ChEBI" id="CHEBI:29105"/>
    </cofactor>
</comment>
<evidence type="ECO:0000256" key="1">
    <source>
        <dbReference type="ARBA" id="ARBA00001947"/>
    </source>
</evidence>
<dbReference type="GO" id="GO:0046872">
    <property type="term" value="F:metal ion binding"/>
    <property type="evidence" value="ECO:0007669"/>
    <property type="project" value="UniProtKB-KW"/>
</dbReference>
<dbReference type="EMBL" id="JFZT01000019">
    <property type="protein sequence ID" value="EZQ10825.1"/>
    <property type="molecule type" value="Genomic_DNA"/>
</dbReference>
<keyword evidence="2" id="KW-0479">Metal-binding</keyword>
<proteinExistence type="predicted"/>
<dbReference type="GO" id="GO:0016829">
    <property type="term" value="F:lyase activity"/>
    <property type="evidence" value="ECO:0007669"/>
    <property type="project" value="UniProtKB-KW"/>
</dbReference>
<protein>
    <submittedName>
        <fullName evidence="5">6-pyruvoyl tetrahydrobiopterin synthase</fullName>
    </submittedName>
</protein>
<accession>A0A031LST7</accession>
<dbReference type="Gene3D" id="3.30.479.10">
    <property type="entry name" value="6-pyruvoyl tetrahydropterin synthase/QueD"/>
    <property type="match status" value="1"/>
</dbReference>
<keyword evidence="6" id="KW-1185">Reference proteome</keyword>
<keyword evidence="3" id="KW-0862">Zinc</keyword>
<evidence type="ECO:0000313" key="5">
    <source>
        <dbReference type="EMBL" id="EZQ10825.1"/>
    </source>
</evidence>
<sequence length="136" mass="15466">MKVRVGIEGIVIDSAHYTLSSPQDSQLHGHTYVVNVEVEGDINTNTGFVVDFNLLKKSVEEVAKKWDHKFIVPKKDLDKIRIDAPFKNEIISIDAPFPTAEFIGLEIAKNLHEKIGMKIYLKIYEGKYSYAVIEYP</sequence>
<dbReference type="Proteomes" id="UP000024332">
    <property type="component" value="Unassembled WGS sequence"/>
</dbReference>
<evidence type="ECO:0000256" key="2">
    <source>
        <dbReference type="ARBA" id="ARBA00022723"/>
    </source>
</evidence>
<dbReference type="Pfam" id="PF01242">
    <property type="entry name" value="PTPS"/>
    <property type="match status" value="1"/>
</dbReference>
<comment type="caution">
    <text evidence="5">The sequence shown here is derived from an EMBL/GenBank/DDBJ whole genome shotgun (WGS) entry which is preliminary data.</text>
</comment>
<evidence type="ECO:0000256" key="3">
    <source>
        <dbReference type="ARBA" id="ARBA00022833"/>
    </source>
</evidence>
<reference evidence="5 6" key="1">
    <citation type="submission" date="2014-03" db="EMBL/GenBank/DDBJ databases">
        <title>Draft genome sequence of the novel thermoacidophilic archaea Acidianus copahuensis ALE1 strain, isolated from Copahue volcanic area in Neuquen Argentina.</title>
        <authorList>
            <person name="Urbieta M.S."/>
            <person name="Rascovan N."/>
            <person name="Castro C."/>
            <person name="Revale S."/>
            <person name="Giaveno M.A."/>
            <person name="Vazquez M.P."/>
            <person name="Donati E.R."/>
        </authorList>
    </citation>
    <scope>NUCLEOTIDE SEQUENCE [LARGE SCALE GENOMIC DNA]</scope>
    <source>
        <strain evidence="5 6">ALE1</strain>
    </source>
</reference>